<dbReference type="KEGG" id="jre:109014125"/>
<dbReference type="InterPro" id="IPR027482">
    <property type="entry name" value="Sec1-like_dom2"/>
</dbReference>
<protein>
    <submittedName>
        <fullName evidence="4 5">Sec1 family domain-containing protein MIP3-like isoform X1</fullName>
    </submittedName>
</protein>
<evidence type="ECO:0000313" key="4">
    <source>
        <dbReference type="RefSeq" id="XP_018852004.2"/>
    </source>
</evidence>
<dbReference type="PANTHER" id="PTHR11679">
    <property type="entry name" value="VESICLE PROTEIN SORTING-ASSOCIATED"/>
    <property type="match status" value="1"/>
</dbReference>
<dbReference type="AlphaFoldDB" id="A0A2I4H771"/>
<dbReference type="Gramene" id="Jr01_23690_p1">
    <property type="protein sequence ID" value="cds.Jr01_23690_p1"/>
    <property type="gene ID" value="Jr01_23690"/>
</dbReference>
<evidence type="ECO:0000313" key="3">
    <source>
        <dbReference type="Proteomes" id="UP000235220"/>
    </source>
</evidence>
<dbReference type="OrthoDB" id="549905at2759"/>
<dbReference type="RefSeq" id="XP_035547966.1">
    <property type="nucleotide sequence ID" value="XM_035692073.1"/>
</dbReference>
<gene>
    <name evidence="4 5 6" type="primary">LOC109014125</name>
</gene>
<name>A0A2I4H771_JUGRE</name>
<sequence length="864" mass="95371">MALVDVSKSCLDSIHQISEHIEGATLYLDAGSTESFQLIGAFPVLLDLGVCAVCSLENLCSLDVVVDWNLKSDNVSKIAVITSRLLSDAHRYILRCLTSHEGVHRCTIFTPISEMAHSSYPDSPLGPDAYHEYESLLVQDYEELVKKSKTKSTLPKDNNLREISTFQDEGWSQQTSSEGDIPHLESSLTGSDIYDKIGHPEDIGQKLVVSVHHFPMILCPFSPRVFVFPSKGSIAEAYLSAEHKDSLSPGLPPLSTGLLSDGDDVPPGATLTAHFLYHLAAKMDLKMEIFSLGDLSRTVGKILMDMSSLYDVGRRRRSAGLLIVDRTLDLLTPCCHGDSLVDRMFSSLPRRERTTSSNQVKGSQTQLKHGPSNLQRAPLDVQIPLQEILREEDCMTDNLRLLESIEAFLCTWDSSNSASQIVDLTNLSKKVNNKGSLNSEVELFSGSFVSTENFRGTPYLQAILDRRTKDGAILVKKWLQETVRRENINVNMKSHPGFAVSELQPMIKALARSQPSLLRNKGIIQLAAAALVALDESHCVRWDAFITAENILSASAGDTTQSLAAQIGDIVNKSALVGSHQQKDGKTKASQGVLSFQDALLLIVTGYILAGENFPTSGLDGPFSWQEEHLLKEAIVDAILENPSIAKLKFLHGLAEDLEANLSRMRFEETRQVSSNQLQIDDFDDDQWGSWGDEETDNNNDKEQVYGDMQLKLELHDRVDNLFRFLHKLSSLKTRNLPLRDGAFTSESSFIGDPYTNKGLLYKLLTRALGKYDVPGLEYHSSTVGRLFKSGFGRFGLGQAKPSLADQSIILVFVIGGINGLEVREVQEALSEAGRPDIELIICGTTYLSPDDMLDLLLGDSSYF</sequence>
<dbReference type="RefSeq" id="XP_035547965.1">
    <property type="nucleotide sequence ID" value="XM_035692072.1"/>
</dbReference>
<dbReference type="GeneID" id="109014125"/>
<feature type="compositionally biased region" description="Polar residues" evidence="2">
    <location>
        <begin position="355"/>
        <end position="373"/>
    </location>
</feature>
<dbReference type="SUPFAM" id="SSF56815">
    <property type="entry name" value="Sec1/munc18-like (SM) proteins"/>
    <property type="match status" value="2"/>
</dbReference>
<organism evidence="3 4">
    <name type="scientific">Juglans regia</name>
    <name type="common">English walnut</name>
    <dbReference type="NCBI Taxonomy" id="51240"/>
    <lineage>
        <taxon>Eukaryota</taxon>
        <taxon>Viridiplantae</taxon>
        <taxon>Streptophyta</taxon>
        <taxon>Embryophyta</taxon>
        <taxon>Tracheophyta</taxon>
        <taxon>Spermatophyta</taxon>
        <taxon>Magnoliopsida</taxon>
        <taxon>eudicotyledons</taxon>
        <taxon>Gunneridae</taxon>
        <taxon>Pentapetalae</taxon>
        <taxon>rosids</taxon>
        <taxon>fabids</taxon>
        <taxon>Fagales</taxon>
        <taxon>Juglandaceae</taxon>
        <taxon>Juglans</taxon>
    </lineage>
</organism>
<dbReference type="RefSeq" id="XP_018852004.2">
    <property type="nucleotide sequence ID" value="XM_018996459.2"/>
</dbReference>
<dbReference type="InterPro" id="IPR036045">
    <property type="entry name" value="Sec1-like_sf"/>
</dbReference>
<dbReference type="STRING" id="51240.A0A2I4H771"/>
<evidence type="ECO:0000313" key="6">
    <source>
        <dbReference type="RefSeq" id="XP_035547966.1"/>
    </source>
</evidence>
<dbReference type="Gene3D" id="3.40.50.1910">
    <property type="match status" value="1"/>
</dbReference>
<dbReference type="GO" id="GO:0006886">
    <property type="term" value="P:intracellular protein transport"/>
    <property type="evidence" value="ECO:0000318"/>
    <property type="project" value="GO_Central"/>
</dbReference>
<feature type="region of interest" description="Disordered" evidence="2">
    <location>
        <begin position="348"/>
        <end position="373"/>
    </location>
</feature>
<comment type="similarity">
    <text evidence="1">Belongs to the STXBP/unc-18/SEC1 family.</text>
</comment>
<evidence type="ECO:0000313" key="5">
    <source>
        <dbReference type="RefSeq" id="XP_035547965.1"/>
    </source>
</evidence>
<dbReference type="InterPro" id="IPR001619">
    <property type="entry name" value="Sec1-like"/>
</dbReference>
<reference evidence="4 5" key="1">
    <citation type="submission" date="2025-04" db="UniProtKB">
        <authorList>
            <consortium name="RefSeq"/>
        </authorList>
    </citation>
    <scope>IDENTIFICATION</scope>
    <source>
        <tissue evidence="4 5">Leaves</tissue>
    </source>
</reference>
<evidence type="ECO:0000256" key="1">
    <source>
        <dbReference type="ARBA" id="ARBA00009884"/>
    </source>
</evidence>
<accession>A0A2I4H771</accession>
<dbReference type="GO" id="GO:0016192">
    <property type="term" value="P:vesicle-mediated transport"/>
    <property type="evidence" value="ECO:0000318"/>
    <property type="project" value="GO_Central"/>
</dbReference>
<evidence type="ECO:0000256" key="2">
    <source>
        <dbReference type="SAM" id="MobiDB-lite"/>
    </source>
</evidence>
<keyword evidence="3" id="KW-1185">Reference proteome</keyword>
<dbReference type="Proteomes" id="UP000235220">
    <property type="component" value="Chromosome 1"/>
</dbReference>
<proteinExistence type="inferred from homology"/>